<gene>
    <name evidence="1" type="ORF">EVEC_LOCUS2130</name>
</gene>
<dbReference type="AlphaFoldDB" id="A0A0N4UXY6"/>
<organism evidence="3">
    <name type="scientific">Enterobius vermicularis</name>
    <name type="common">Human pinworm</name>
    <dbReference type="NCBI Taxonomy" id="51028"/>
    <lineage>
        <taxon>Eukaryota</taxon>
        <taxon>Metazoa</taxon>
        <taxon>Ecdysozoa</taxon>
        <taxon>Nematoda</taxon>
        <taxon>Chromadorea</taxon>
        <taxon>Rhabditida</taxon>
        <taxon>Spirurina</taxon>
        <taxon>Oxyuridomorpha</taxon>
        <taxon>Oxyuroidea</taxon>
        <taxon>Oxyuridae</taxon>
        <taxon>Enterobius</taxon>
    </lineage>
</organism>
<reference evidence="1 2" key="2">
    <citation type="submission" date="2018-10" db="EMBL/GenBank/DDBJ databases">
        <authorList>
            <consortium name="Pathogen Informatics"/>
        </authorList>
    </citation>
    <scope>NUCLEOTIDE SEQUENCE [LARGE SCALE GENOMIC DNA]</scope>
</reference>
<evidence type="ECO:0000313" key="1">
    <source>
        <dbReference type="EMBL" id="VDD86987.1"/>
    </source>
</evidence>
<evidence type="ECO:0000313" key="2">
    <source>
        <dbReference type="Proteomes" id="UP000274131"/>
    </source>
</evidence>
<dbReference type="STRING" id="51028.A0A0N4UXY6"/>
<sequence>MSQLDLLVLHRDDCESVKQRSEGVSSVFAKDKTGRIIFDEAPEGLFEVSDFGYFLIDTSSRPLRCLRSTVAPPELEPVAAYQLQTYRKKNQIV</sequence>
<dbReference type="Proteomes" id="UP000274131">
    <property type="component" value="Unassembled WGS sequence"/>
</dbReference>
<keyword evidence="2" id="KW-1185">Reference proteome</keyword>
<protein>
    <submittedName>
        <fullName evidence="3">GOLD domain-containing protein</fullName>
    </submittedName>
</protein>
<evidence type="ECO:0000313" key="3">
    <source>
        <dbReference type="WBParaSite" id="EVEC_0000242201-mRNA-1"/>
    </source>
</evidence>
<accession>A0A0N4UXY6</accession>
<dbReference type="EMBL" id="UXUI01007323">
    <property type="protein sequence ID" value="VDD86987.1"/>
    <property type="molecule type" value="Genomic_DNA"/>
</dbReference>
<proteinExistence type="predicted"/>
<reference evidence="3" key="1">
    <citation type="submission" date="2017-02" db="UniProtKB">
        <authorList>
            <consortium name="WormBaseParasite"/>
        </authorList>
    </citation>
    <scope>IDENTIFICATION</scope>
</reference>
<dbReference type="WBParaSite" id="EVEC_0000242201-mRNA-1">
    <property type="protein sequence ID" value="EVEC_0000242201-mRNA-1"/>
    <property type="gene ID" value="EVEC_0000242201"/>
</dbReference>
<dbReference type="OrthoDB" id="5822351at2759"/>
<name>A0A0N4UXY6_ENTVE</name>